<sequence length="201" mass="22933">MLVRFCTLYHLVFCCHCQGQGQTAAHHSLCLEGDWLQSTIPPGPVYIQDLHTSRSCKLRALQSHRLSGEVSLSSACYATAHPANSDERCVPGHSMDHPPCSTGKILGRFRKKDQLAPHELPDDFDDLVDLAARIDTRLWEWEKEQRQSTQRTSNHQREIWRSWEFHQSMRSPPVSPDIWAPSAGTEKPMQLGRTKLPPDER</sequence>
<protein>
    <submittedName>
        <fullName evidence="1">Uncharacterized protein</fullName>
    </submittedName>
</protein>
<organism evidence="1 2">
    <name type="scientific">Scortum barcoo</name>
    <name type="common">barcoo grunter</name>
    <dbReference type="NCBI Taxonomy" id="214431"/>
    <lineage>
        <taxon>Eukaryota</taxon>
        <taxon>Metazoa</taxon>
        <taxon>Chordata</taxon>
        <taxon>Craniata</taxon>
        <taxon>Vertebrata</taxon>
        <taxon>Euteleostomi</taxon>
        <taxon>Actinopterygii</taxon>
        <taxon>Neopterygii</taxon>
        <taxon>Teleostei</taxon>
        <taxon>Neoteleostei</taxon>
        <taxon>Acanthomorphata</taxon>
        <taxon>Eupercaria</taxon>
        <taxon>Centrarchiformes</taxon>
        <taxon>Terapontoidei</taxon>
        <taxon>Terapontidae</taxon>
        <taxon>Scortum</taxon>
    </lineage>
</organism>
<evidence type="ECO:0000313" key="1">
    <source>
        <dbReference type="EMBL" id="KAI3377226.1"/>
    </source>
</evidence>
<keyword evidence="2" id="KW-1185">Reference proteome</keyword>
<dbReference type="Proteomes" id="UP000831701">
    <property type="component" value="Chromosome 1"/>
</dbReference>
<accession>A0ACB8XBB7</accession>
<proteinExistence type="predicted"/>
<reference evidence="1" key="1">
    <citation type="submission" date="2022-04" db="EMBL/GenBank/DDBJ databases">
        <title>Jade perch genome.</title>
        <authorList>
            <person name="Chao B."/>
        </authorList>
    </citation>
    <scope>NUCLEOTIDE SEQUENCE</scope>
    <source>
        <strain evidence="1">CB-2022</strain>
    </source>
</reference>
<comment type="caution">
    <text evidence="1">The sequence shown here is derived from an EMBL/GenBank/DDBJ whole genome shotgun (WGS) entry which is preliminary data.</text>
</comment>
<dbReference type="EMBL" id="CM041531">
    <property type="protein sequence ID" value="KAI3377226.1"/>
    <property type="molecule type" value="Genomic_DNA"/>
</dbReference>
<gene>
    <name evidence="1" type="ORF">L3Q82_009136</name>
</gene>
<name>A0ACB8XBB7_9TELE</name>
<evidence type="ECO:0000313" key="2">
    <source>
        <dbReference type="Proteomes" id="UP000831701"/>
    </source>
</evidence>